<dbReference type="PANTHER" id="PTHR43611:SF3">
    <property type="entry name" value="FLAVIN MONONUCLEOTIDE HYDROLASE 1, CHLOROPLATIC"/>
    <property type="match status" value="1"/>
</dbReference>
<reference evidence="1" key="1">
    <citation type="journal article" date="2021" name="PeerJ">
        <title>Extensive microbial diversity within the chicken gut microbiome revealed by metagenomics and culture.</title>
        <authorList>
            <person name="Gilroy R."/>
            <person name="Ravi A."/>
            <person name="Getino M."/>
            <person name="Pursley I."/>
            <person name="Horton D.L."/>
            <person name="Alikhan N.F."/>
            <person name="Baker D."/>
            <person name="Gharbi K."/>
            <person name="Hall N."/>
            <person name="Watson M."/>
            <person name="Adriaenssens E.M."/>
            <person name="Foster-Nyarko E."/>
            <person name="Jarju S."/>
            <person name="Secka A."/>
            <person name="Antonio M."/>
            <person name="Oren A."/>
            <person name="Chaudhuri R.R."/>
            <person name="La Ragione R."/>
            <person name="Hildebrand F."/>
            <person name="Pallen M.J."/>
        </authorList>
    </citation>
    <scope>NUCLEOTIDE SEQUENCE</scope>
    <source>
        <strain evidence="1">ChiGjej3B3-7470</strain>
    </source>
</reference>
<evidence type="ECO:0000313" key="1">
    <source>
        <dbReference type="EMBL" id="HJE52618.1"/>
    </source>
</evidence>
<gene>
    <name evidence="1" type="ORF">K8V15_11700</name>
</gene>
<organism evidence="1 2">
    <name type="scientific">Tessaracoccus flavescens</name>
    <dbReference type="NCBI Taxonomy" id="399497"/>
    <lineage>
        <taxon>Bacteria</taxon>
        <taxon>Bacillati</taxon>
        <taxon>Actinomycetota</taxon>
        <taxon>Actinomycetes</taxon>
        <taxon>Propionibacteriales</taxon>
        <taxon>Propionibacteriaceae</taxon>
        <taxon>Tessaracoccus</taxon>
    </lineage>
</organism>
<name>A0A921EQ68_9ACTN</name>
<dbReference type="SFLD" id="SFLDG01129">
    <property type="entry name" value="C1.5:_HAD__Beta-PGM__Phosphata"/>
    <property type="match status" value="1"/>
</dbReference>
<evidence type="ECO:0000313" key="2">
    <source>
        <dbReference type="Proteomes" id="UP000712713"/>
    </source>
</evidence>
<dbReference type="CDD" id="cd02603">
    <property type="entry name" value="HAD_sEH-N_like"/>
    <property type="match status" value="1"/>
</dbReference>
<dbReference type="EMBL" id="DYZF01000293">
    <property type="protein sequence ID" value="HJE52618.1"/>
    <property type="molecule type" value="Genomic_DNA"/>
</dbReference>
<protein>
    <submittedName>
        <fullName evidence="1">HAD family phosphatase</fullName>
    </submittedName>
</protein>
<dbReference type="InterPro" id="IPR036412">
    <property type="entry name" value="HAD-like_sf"/>
</dbReference>
<dbReference type="PRINTS" id="PR00413">
    <property type="entry name" value="HADHALOGNASE"/>
</dbReference>
<dbReference type="SUPFAM" id="SSF56784">
    <property type="entry name" value="HAD-like"/>
    <property type="match status" value="1"/>
</dbReference>
<sequence>MIKAVVFDLGEVLSSPPSLMPTLAQRIGVSEAELNQHYWNGRQAYDGGSSDADYWLPLLGALGIDGDDALAVELGTLDSSIWVGIRASAEALLMDCQRAGHIVAVLSNAPRVMFDAVEGAPWRRYVDHLFVSGVLGHVKPEPEIYHLVTGELGPEPSEIAFIDDKPANVQAAVDAGWAGHVWVDDADTRVWLQQIGALS</sequence>
<dbReference type="AlphaFoldDB" id="A0A921EQ68"/>
<reference evidence="1" key="2">
    <citation type="submission" date="2021-09" db="EMBL/GenBank/DDBJ databases">
        <authorList>
            <person name="Gilroy R."/>
        </authorList>
    </citation>
    <scope>NUCLEOTIDE SEQUENCE</scope>
    <source>
        <strain evidence="1">ChiGjej3B3-7470</strain>
    </source>
</reference>
<dbReference type="NCBIfam" id="TIGR01509">
    <property type="entry name" value="HAD-SF-IA-v3"/>
    <property type="match status" value="1"/>
</dbReference>
<dbReference type="SFLD" id="SFLDS00003">
    <property type="entry name" value="Haloacid_Dehalogenase"/>
    <property type="match status" value="1"/>
</dbReference>
<dbReference type="InterPro" id="IPR006439">
    <property type="entry name" value="HAD-SF_hydro_IA"/>
</dbReference>
<dbReference type="InterPro" id="IPR023214">
    <property type="entry name" value="HAD_sf"/>
</dbReference>
<comment type="caution">
    <text evidence="1">The sequence shown here is derived from an EMBL/GenBank/DDBJ whole genome shotgun (WGS) entry which is preliminary data.</text>
</comment>
<dbReference type="PANTHER" id="PTHR43611">
    <property type="entry name" value="ALPHA-D-GLUCOSE 1-PHOSPHATE PHOSPHATASE"/>
    <property type="match status" value="1"/>
</dbReference>
<accession>A0A921EQ68</accession>
<dbReference type="Gene3D" id="3.40.50.1000">
    <property type="entry name" value="HAD superfamily/HAD-like"/>
    <property type="match status" value="1"/>
</dbReference>
<dbReference type="Proteomes" id="UP000712713">
    <property type="component" value="Unassembled WGS sequence"/>
</dbReference>
<dbReference type="Pfam" id="PF00702">
    <property type="entry name" value="Hydrolase"/>
    <property type="match status" value="1"/>
</dbReference>
<proteinExistence type="predicted"/>